<gene>
    <name evidence="4" type="primary">LOC118426413</name>
</gene>
<dbReference type="PANTHER" id="PTHR43157">
    <property type="entry name" value="PHOSPHATIDYLINOSITOL-GLYCAN BIOSYNTHESIS CLASS F PROTEIN-RELATED"/>
    <property type="match status" value="1"/>
</dbReference>
<keyword evidence="1" id="KW-0560">Oxidoreductase</keyword>
<dbReference type="PRINTS" id="PR00080">
    <property type="entry name" value="SDRFAMILY"/>
</dbReference>
<proteinExistence type="predicted"/>
<evidence type="ECO:0000313" key="4">
    <source>
        <dbReference type="RefSeq" id="XP_035691681.1"/>
    </source>
</evidence>
<dbReference type="AlphaFoldDB" id="A0A9J7N6R2"/>
<feature type="region of interest" description="Disordered" evidence="2">
    <location>
        <begin position="294"/>
        <end position="320"/>
    </location>
</feature>
<dbReference type="OrthoDB" id="191139at2759"/>
<protein>
    <submittedName>
        <fullName evidence="4">Uncharacterized protein LOC118426413</fullName>
    </submittedName>
</protein>
<dbReference type="KEGG" id="bfo:118426413"/>
<reference evidence="3" key="1">
    <citation type="journal article" date="2020" name="Nat. Ecol. Evol.">
        <title>Deeply conserved synteny resolves early events in vertebrate evolution.</title>
        <authorList>
            <person name="Simakov O."/>
            <person name="Marletaz F."/>
            <person name="Yue J.X."/>
            <person name="O'Connell B."/>
            <person name="Jenkins J."/>
            <person name="Brandt A."/>
            <person name="Calef R."/>
            <person name="Tung C.H."/>
            <person name="Huang T.K."/>
            <person name="Schmutz J."/>
            <person name="Satoh N."/>
            <person name="Yu J.K."/>
            <person name="Putnam N.H."/>
            <person name="Green R.E."/>
            <person name="Rokhsar D.S."/>
        </authorList>
    </citation>
    <scope>NUCLEOTIDE SEQUENCE [LARGE SCALE GENOMIC DNA]</scope>
    <source>
        <strain evidence="3">S238N-H82</strain>
    </source>
</reference>
<dbReference type="Gene3D" id="3.40.50.720">
    <property type="entry name" value="NAD(P)-binding Rossmann-like Domain"/>
    <property type="match status" value="2"/>
</dbReference>
<feature type="compositionally biased region" description="Low complexity" evidence="2">
    <location>
        <begin position="294"/>
        <end position="312"/>
    </location>
</feature>
<dbReference type="SUPFAM" id="SSF51735">
    <property type="entry name" value="NAD(P)-binding Rossmann-fold domains"/>
    <property type="match status" value="2"/>
</dbReference>
<accession>A0A9J7N6R2</accession>
<sequence length="688" mass="75115">MPAMCQSKARLDGKTVLITGANQGIGFETAKDLAGRGAKIILACRDLTRAQKAADDIKEETKNENIIVHQLNLASLASVRSFAQKINETEEQLNILINNAGVMAPPKTLTDDGFELQFGVNHLGHFLLTNLLLDLLKKSAPSRVVNVSSYAHNEGRLNFDDLQWEKRQYVPFDAYGDSKIANIFFTREFARRLEGTGVTAYSLHPGVIKTDLYQHLGTSMGWKSGIINRFAKWFGKTIVQGAQTTIHCAVTEGLEDKTGQYFSDCAPKRPNSRAMDDGVAKRLWEVSEKLVGLSQQEASEGSSEGAAQAEAPAPKPVKGSTMPGIMCWSNARLDGKTVLITGANKGMGFETAKDLARRGAKIILACRDLTRAQKAADDIKEETKNENIIVHQLNLASLASVRSFAQKINETEEQLNILINNAGVMMTPKSHTEDGFELQFGVNYLGHFLLTNLLLDLLKKSAPSRVVSVAAYAHHAGMLETINDLRWEKREYDPLDAFGDSKIALIFFTRELARRMQGTGVTAYSVHPGVTYTDHFSNLEPSLGSWRSAFVTTAVRWLGKSALQGAQTTIHCAVTEGLEDKTGQYFCDCAPKQPNNRTSDAAAGRGLWEASEKIVGLSQPGYQDNSALHQHGPVNPAQHPGQPSSKPWSTQPSTLVNSAQHPGQLSPTPWSTWLGFAVVLGFGLVLGV</sequence>
<dbReference type="PANTHER" id="PTHR43157:SF31">
    <property type="entry name" value="PHOSPHATIDYLINOSITOL-GLYCAN BIOSYNTHESIS CLASS F PROTEIN"/>
    <property type="match status" value="1"/>
</dbReference>
<evidence type="ECO:0000256" key="2">
    <source>
        <dbReference type="SAM" id="MobiDB-lite"/>
    </source>
</evidence>
<dbReference type="PRINTS" id="PR00081">
    <property type="entry name" value="GDHRDH"/>
</dbReference>
<dbReference type="GO" id="GO:0016491">
    <property type="term" value="F:oxidoreductase activity"/>
    <property type="evidence" value="ECO:0007669"/>
    <property type="project" value="UniProtKB-KW"/>
</dbReference>
<feature type="compositionally biased region" description="Polar residues" evidence="2">
    <location>
        <begin position="641"/>
        <end position="664"/>
    </location>
</feature>
<dbReference type="NCBIfam" id="NF004846">
    <property type="entry name" value="PRK06197.1"/>
    <property type="match status" value="1"/>
</dbReference>
<dbReference type="Proteomes" id="UP000001554">
    <property type="component" value="Chromosome 1"/>
</dbReference>
<feature type="region of interest" description="Disordered" evidence="2">
    <location>
        <begin position="619"/>
        <end position="664"/>
    </location>
</feature>
<dbReference type="Pfam" id="PF00106">
    <property type="entry name" value="adh_short"/>
    <property type="match status" value="2"/>
</dbReference>
<reference evidence="4" key="2">
    <citation type="submission" date="2025-08" db="UniProtKB">
        <authorList>
            <consortium name="RefSeq"/>
        </authorList>
    </citation>
    <scope>IDENTIFICATION</scope>
    <source>
        <strain evidence="4">S238N-H82</strain>
        <tissue evidence="4">Testes</tissue>
    </source>
</reference>
<evidence type="ECO:0000256" key="1">
    <source>
        <dbReference type="ARBA" id="ARBA00023002"/>
    </source>
</evidence>
<evidence type="ECO:0000313" key="3">
    <source>
        <dbReference type="Proteomes" id="UP000001554"/>
    </source>
</evidence>
<dbReference type="GeneID" id="118426413"/>
<name>A0A9J7N6R2_BRAFL</name>
<dbReference type="RefSeq" id="XP_035691681.1">
    <property type="nucleotide sequence ID" value="XM_035835788.1"/>
</dbReference>
<organism evidence="3 4">
    <name type="scientific">Branchiostoma floridae</name>
    <name type="common">Florida lancelet</name>
    <name type="synonym">Amphioxus</name>
    <dbReference type="NCBI Taxonomy" id="7739"/>
    <lineage>
        <taxon>Eukaryota</taxon>
        <taxon>Metazoa</taxon>
        <taxon>Chordata</taxon>
        <taxon>Cephalochordata</taxon>
        <taxon>Leptocardii</taxon>
        <taxon>Amphioxiformes</taxon>
        <taxon>Branchiostomatidae</taxon>
        <taxon>Branchiostoma</taxon>
    </lineage>
</organism>
<dbReference type="OMA" id="SSMYIGH"/>
<dbReference type="InterPro" id="IPR002347">
    <property type="entry name" value="SDR_fam"/>
</dbReference>
<keyword evidence="3" id="KW-1185">Reference proteome</keyword>
<dbReference type="InterPro" id="IPR036291">
    <property type="entry name" value="NAD(P)-bd_dom_sf"/>
</dbReference>